<dbReference type="GO" id="GO:0046983">
    <property type="term" value="F:protein dimerization activity"/>
    <property type="evidence" value="ECO:0007669"/>
    <property type="project" value="InterPro"/>
</dbReference>
<dbReference type="GO" id="GO:0003677">
    <property type="term" value="F:DNA binding"/>
    <property type="evidence" value="ECO:0007669"/>
    <property type="project" value="UniProtKB-KW"/>
</dbReference>
<dbReference type="EMBL" id="KF900492">
    <property type="protein sequence ID" value="AIE96911.1"/>
    <property type="molecule type" value="Genomic_DNA"/>
</dbReference>
<dbReference type="InterPro" id="IPR036421">
    <property type="entry name" value="Fe_dep_repressor_sf"/>
</dbReference>
<name>A0A075G510_9EURY</name>
<dbReference type="Gene3D" id="1.10.10.10">
    <property type="entry name" value="Winged helix-like DNA-binding domain superfamily/Winged helix DNA-binding domain"/>
    <property type="match status" value="1"/>
</dbReference>
<protein>
    <submittedName>
        <fullName evidence="6">DtxR family iron dependent repressor</fullName>
    </submittedName>
</protein>
<dbReference type="PANTHER" id="PTHR33238">
    <property type="entry name" value="IRON (METAL) DEPENDENT REPRESSOR, DTXR FAMILY"/>
    <property type="match status" value="1"/>
</dbReference>
<dbReference type="Pfam" id="PF02742">
    <property type="entry name" value="Fe_dep_repr_C"/>
    <property type="match status" value="1"/>
</dbReference>
<keyword evidence="2" id="KW-0805">Transcription regulation</keyword>
<evidence type="ECO:0000259" key="5">
    <source>
        <dbReference type="PROSITE" id="PS50944"/>
    </source>
</evidence>
<dbReference type="InterPro" id="IPR050536">
    <property type="entry name" value="DtxR_MntR_Metal-Reg"/>
</dbReference>
<organism evidence="6">
    <name type="scientific">uncultured marine group II/III euryarchaeote AD1000_88_D12</name>
    <dbReference type="NCBI Taxonomy" id="1457821"/>
    <lineage>
        <taxon>Archaea</taxon>
        <taxon>Methanobacteriati</taxon>
        <taxon>Methanobacteriota</taxon>
        <taxon>environmental samples</taxon>
    </lineage>
</organism>
<keyword evidence="4" id="KW-0804">Transcription</keyword>
<dbReference type="PROSITE" id="PS50944">
    <property type="entry name" value="HTH_DTXR"/>
    <property type="match status" value="1"/>
</dbReference>
<evidence type="ECO:0000256" key="4">
    <source>
        <dbReference type="ARBA" id="ARBA00023163"/>
    </source>
</evidence>
<accession>A0A075G510</accession>
<evidence type="ECO:0000256" key="3">
    <source>
        <dbReference type="ARBA" id="ARBA00023125"/>
    </source>
</evidence>
<dbReference type="PANTHER" id="PTHR33238:SF7">
    <property type="entry name" value="IRON-DEPENDENT TRANSCRIPTIONAL REGULATOR"/>
    <property type="match status" value="1"/>
</dbReference>
<feature type="domain" description="HTH dtxR-type" evidence="5">
    <location>
        <begin position="27"/>
        <end position="85"/>
    </location>
</feature>
<evidence type="ECO:0000313" key="6">
    <source>
        <dbReference type="EMBL" id="AIE96911.1"/>
    </source>
</evidence>
<dbReference type="SUPFAM" id="SSF47979">
    <property type="entry name" value="Iron-dependent repressor protein, dimerization domain"/>
    <property type="match status" value="1"/>
</dbReference>
<dbReference type="Pfam" id="PF01325">
    <property type="entry name" value="Fe_dep_repress"/>
    <property type="match status" value="1"/>
</dbReference>
<dbReference type="SUPFAM" id="SSF46785">
    <property type="entry name" value="Winged helix' DNA-binding domain"/>
    <property type="match status" value="1"/>
</dbReference>
<dbReference type="GO" id="GO:0003700">
    <property type="term" value="F:DNA-binding transcription factor activity"/>
    <property type="evidence" value="ECO:0007669"/>
    <property type="project" value="InterPro"/>
</dbReference>
<comment type="similarity">
    <text evidence="1">Belongs to the DtxR/MntR family.</text>
</comment>
<proteinExistence type="inferred from homology"/>
<dbReference type="InterPro" id="IPR036390">
    <property type="entry name" value="WH_DNA-bd_sf"/>
</dbReference>
<dbReference type="InterPro" id="IPR036388">
    <property type="entry name" value="WH-like_DNA-bd_sf"/>
</dbReference>
<dbReference type="InterPro" id="IPR022689">
    <property type="entry name" value="Iron_dep_repressor"/>
</dbReference>
<dbReference type="Gene3D" id="1.10.60.10">
    <property type="entry name" value="Iron dependent repressor, metal binding and dimerisation domain"/>
    <property type="match status" value="1"/>
</dbReference>
<sequence length="154" mass="17488">MSEDRLDALRSAHEADGVRRSTRHSVRVEDYLEVLHELELVEGRAKPARIAESLAVARPSVTKMLKRLDEEGLVDYERYRGAVLTDEGRAAAISLRERHSLLVRFLSILGVDEETAHTDTEGIEHHLHETTLDALRALVEKAESDPDWWSARNE</sequence>
<dbReference type="InterPro" id="IPR001367">
    <property type="entry name" value="Fe_dep_repressor"/>
</dbReference>
<dbReference type="AlphaFoldDB" id="A0A075G510"/>
<dbReference type="GO" id="GO:0046914">
    <property type="term" value="F:transition metal ion binding"/>
    <property type="evidence" value="ECO:0007669"/>
    <property type="project" value="InterPro"/>
</dbReference>
<keyword evidence="3" id="KW-0238">DNA-binding</keyword>
<evidence type="ECO:0000256" key="1">
    <source>
        <dbReference type="ARBA" id="ARBA00007871"/>
    </source>
</evidence>
<reference evidence="6" key="1">
    <citation type="journal article" date="2014" name="Genome Biol. Evol.">
        <title>Pangenome evidence for extensive interdomain horizontal transfer affecting lineage core and shell genes in uncultured planktonic thaumarchaeota and euryarchaeota.</title>
        <authorList>
            <person name="Deschamps P."/>
            <person name="Zivanovic Y."/>
            <person name="Moreira D."/>
            <person name="Rodriguez-Valera F."/>
            <person name="Lopez-Garcia P."/>
        </authorList>
    </citation>
    <scope>NUCLEOTIDE SEQUENCE</scope>
</reference>
<evidence type="ECO:0000256" key="2">
    <source>
        <dbReference type="ARBA" id="ARBA00023015"/>
    </source>
</evidence>
<dbReference type="InterPro" id="IPR022687">
    <property type="entry name" value="HTH_DTXR"/>
</dbReference>
<dbReference type="SMART" id="SM00529">
    <property type="entry name" value="HTH_DTXR"/>
    <property type="match status" value="1"/>
</dbReference>